<evidence type="ECO:0000256" key="3">
    <source>
        <dbReference type="ARBA" id="ARBA00009295"/>
    </source>
</evidence>
<comment type="subcellular location">
    <subcellularLocation>
        <location evidence="1">Membrane</location>
        <topology evidence="1">Multi-pass membrane protein</topology>
    </subcellularLocation>
</comment>
<keyword evidence="7" id="KW-1133">Transmembrane helix</keyword>
<proteinExistence type="inferred from homology"/>
<accession>A0A7S2F5F9</accession>
<keyword evidence="10" id="KW-0443">Lipid metabolism</keyword>
<feature type="domain" description="Fatty acid desaturase" evidence="12">
    <location>
        <begin position="344"/>
        <end position="487"/>
    </location>
</feature>
<evidence type="ECO:0000256" key="2">
    <source>
        <dbReference type="ARBA" id="ARBA00005189"/>
    </source>
</evidence>
<dbReference type="GO" id="GO:0016020">
    <property type="term" value="C:membrane"/>
    <property type="evidence" value="ECO:0007669"/>
    <property type="project" value="UniProtKB-SubCell"/>
</dbReference>
<keyword evidence="11" id="KW-0472">Membrane</keyword>
<keyword evidence="6" id="KW-0479">Metal-binding</keyword>
<dbReference type="GO" id="GO:0016717">
    <property type="term" value="F:oxidoreductase activity, acting on paired donors, with oxidation of a pair of donors resulting in the reduction of molecular oxygen to two molecules of water"/>
    <property type="evidence" value="ECO:0007669"/>
    <property type="project" value="TreeGrafter"/>
</dbReference>
<keyword evidence="5" id="KW-0812">Transmembrane</keyword>
<reference evidence="13" key="1">
    <citation type="submission" date="2021-01" db="EMBL/GenBank/DDBJ databases">
        <authorList>
            <person name="Corre E."/>
            <person name="Pelletier E."/>
            <person name="Niang G."/>
            <person name="Scheremetjew M."/>
            <person name="Finn R."/>
            <person name="Kale V."/>
            <person name="Holt S."/>
            <person name="Cochrane G."/>
            <person name="Meng A."/>
            <person name="Brown T."/>
            <person name="Cohen L."/>
        </authorList>
    </citation>
    <scope>NUCLEOTIDE SEQUENCE</scope>
    <source>
        <strain evidence="13">RCC733</strain>
    </source>
</reference>
<dbReference type="GO" id="GO:0006629">
    <property type="term" value="P:lipid metabolic process"/>
    <property type="evidence" value="ECO:0007669"/>
    <property type="project" value="UniProtKB-KW"/>
</dbReference>
<keyword evidence="4" id="KW-0349">Heme</keyword>
<gene>
    <name evidence="13" type="ORF">PPRO1471_LOCUS3035</name>
</gene>
<evidence type="ECO:0000256" key="11">
    <source>
        <dbReference type="ARBA" id="ARBA00023136"/>
    </source>
</evidence>
<evidence type="ECO:0000256" key="10">
    <source>
        <dbReference type="ARBA" id="ARBA00023098"/>
    </source>
</evidence>
<dbReference type="PANTHER" id="PTHR19353:SF30">
    <property type="entry name" value="DELTA 8-(E)-SPHINGOLIPID DESATURASE"/>
    <property type="match status" value="1"/>
</dbReference>
<dbReference type="AlphaFoldDB" id="A0A7S2F5F9"/>
<dbReference type="InterPro" id="IPR012171">
    <property type="entry name" value="Fatty_acid_desaturase"/>
</dbReference>
<protein>
    <recommendedName>
        <fullName evidence="12">Fatty acid desaturase domain-containing protein</fullName>
    </recommendedName>
</protein>
<sequence>MAAFSCLRSSSMSVAPRTCAVSVSKKGLPLLCLRSSRRSSVFRANAVAAPVAPPSSGASGDDAFAVSRIATPLTLPQEYWATQEPAMSALPAWRQNLDLEAFGKDMFELENKLKKEQSQDDVDHLKGVLRFSQFLYAAGIVLAGFCNPLQGNVLAAVCLSTAVCARWTMVGHHVCHGGYNRLQKPTERFHRKFFALGPVRRVIDWLDWMAPEAWDVEHNDLHHYKLGETTDPDLLERNTIEMRAGSFGPKPLRYLIVGALMAVWKWYYYAPNTLKELYQRSIDRAAAGRPADRNATGEVPKVNPFNTGDEPATVLYLTKRLFMPGSFAERVAPTVALAKCCLPYFMANFVAVPLAFYAALGPAAGKLALMNMVAMELITNIHSFIIIATNHCGEDVYRFATPCRPRSPDFYLRAVIGSVNFDTGAKTNPDGSHKSSGLTGNAVDYVQGWLNYQIEHHAFPTLSMLAYQKAAPQVKAICEKHGVPYVQENVFIRLKKTVDIMVGNKSMKQWERGD</sequence>
<evidence type="ECO:0000256" key="9">
    <source>
        <dbReference type="ARBA" id="ARBA00023004"/>
    </source>
</evidence>
<dbReference type="InterPro" id="IPR005804">
    <property type="entry name" value="FA_desaturase_dom"/>
</dbReference>
<comment type="pathway">
    <text evidence="2">Lipid metabolism.</text>
</comment>
<name>A0A7S2F5F9_9CHLO</name>
<keyword evidence="8" id="KW-0560">Oxidoreductase</keyword>
<evidence type="ECO:0000256" key="8">
    <source>
        <dbReference type="ARBA" id="ARBA00023002"/>
    </source>
</evidence>
<evidence type="ECO:0000256" key="4">
    <source>
        <dbReference type="ARBA" id="ARBA00022617"/>
    </source>
</evidence>
<evidence type="ECO:0000256" key="5">
    <source>
        <dbReference type="ARBA" id="ARBA00022692"/>
    </source>
</evidence>
<dbReference type="EMBL" id="HBGR01004542">
    <property type="protein sequence ID" value="CAD9374351.1"/>
    <property type="molecule type" value="Transcribed_RNA"/>
</dbReference>
<evidence type="ECO:0000256" key="6">
    <source>
        <dbReference type="ARBA" id="ARBA00022723"/>
    </source>
</evidence>
<evidence type="ECO:0000313" key="13">
    <source>
        <dbReference type="EMBL" id="CAD9374351.1"/>
    </source>
</evidence>
<evidence type="ECO:0000256" key="1">
    <source>
        <dbReference type="ARBA" id="ARBA00004141"/>
    </source>
</evidence>
<evidence type="ECO:0000256" key="7">
    <source>
        <dbReference type="ARBA" id="ARBA00022989"/>
    </source>
</evidence>
<dbReference type="PANTHER" id="PTHR19353">
    <property type="entry name" value="FATTY ACID DESATURASE 2"/>
    <property type="match status" value="1"/>
</dbReference>
<comment type="similarity">
    <text evidence="3">Belongs to the fatty acid desaturase type 1 family.</text>
</comment>
<keyword evidence="9" id="KW-0408">Iron</keyword>
<dbReference type="GO" id="GO:0046872">
    <property type="term" value="F:metal ion binding"/>
    <property type="evidence" value="ECO:0007669"/>
    <property type="project" value="UniProtKB-KW"/>
</dbReference>
<dbReference type="Pfam" id="PF00487">
    <property type="entry name" value="FA_desaturase"/>
    <property type="match status" value="2"/>
</dbReference>
<evidence type="ECO:0000259" key="12">
    <source>
        <dbReference type="Pfam" id="PF00487"/>
    </source>
</evidence>
<feature type="domain" description="Fatty acid desaturase" evidence="12">
    <location>
        <begin position="155"/>
        <end position="284"/>
    </location>
</feature>
<organism evidence="13">
    <name type="scientific">Pycnococcus provasolii</name>
    <dbReference type="NCBI Taxonomy" id="41880"/>
    <lineage>
        <taxon>Eukaryota</taxon>
        <taxon>Viridiplantae</taxon>
        <taxon>Chlorophyta</taxon>
        <taxon>Pseudoscourfieldiophyceae</taxon>
        <taxon>Pseudoscourfieldiales</taxon>
        <taxon>Pycnococcaceae</taxon>
        <taxon>Pycnococcus</taxon>
    </lineage>
</organism>